<organism evidence="1 2">
    <name type="scientific">Candidatus Pantoea gossypiicola</name>
    <dbReference type="NCBI Taxonomy" id="2608008"/>
    <lineage>
        <taxon>Bacteria</taxon>
        <taxon>Pseudomonadati</taxon>
        <taxon>Pseudomonadota</taxon>
        <taxon>Gammaproteobacteria</taxon>
        <taxon>Enterobacterales</taxon>
        <taxon>Erwiniaceae</taxon>
        <taxon>Pantoea</taxon>
    </lineage>
</organism>
<dbReference type="RefSeq" id="WP_150015729.1">
    <property type="nucleotide sequence ID" value="NZ_VWVM01000027.1"/>
</dbReference>
<dbReference type="EMBL" id="VWVM01000027">
    <property type="protein sequence ID" value="KAA6118687.1"/>
    <property type="molecule type" value="Genomic_DNA"/>
</dbReference>
<comment type="caution">
    <text evidence="1">The sequence shown here is derived from an EMBL/GenBank/DDBJ whole genome shotgun (WGS) entry which is preliminary data.</text>
</comment>
<reference evidence="1 2" key="1">
    <citation type="submission" date="2019-09" db="EMBL/GenBank/DDBJ databases">
        <title>Genomic diversity of phyloplane-associated Pantoea species in Pakistan cotton crop.</title>
        <authorList>
            <person name="Tufail M.R."/>
            <person name="Cook D.R."/>
        </authorList>
    </citation>
    <scope>NUCLEOTIDE SEQUENCE [LARGE SCALE GENOMIC DNA]</scope>
    <source>
        <strain evidence="1 2">B_8</strain>
    </source>
</reference>
<evidence type="ECO:0000313" key="1">
    <source>
        <dbReference type="EMBL" id="KAA6118687.1"/>
    </source>
</evidence>
<name>A0AB34CE58_9GAMM</name>
<protein>
    <submittedName>
        <fullName evidence="1">Uncharacterized protein</fullName>
    </submittedName>
</protein>
<accession>A0AB34CE58</accession>
<evidence type="ECO:0000313" key="2">
    <source>
        <dbReference type="Proteomes" id="UP000324255"/>
    </source>
</evidence>
<dbReference type="AlphaFoldDB" id="A0AB34CE58"/>
<dbReference type="Proteomes" id="UP000324255">
    <property type="component" value="Unassembled WGS sequence"/>
</dbReference>
<proteinExistence type="predicted"/>
<keyword evidence="2" id="KW-1185">Reference proteome</keyword>
<sequence>MSADRKACQRERDRKAGVKRYELRLDAAEIDMLSQLAAARRPGRSAYTPSEYIGLLLRQDFVRYQEQLLLVGHCRKCGDKAPVTECICEGDSDCWRTYGPLTLALSL</sequence>
<gene>
    <name evidence="1" type="ORF">F3I20_22035</name>
</gene>